<gene>
    <name evidence="3" type="ORF">GXP67_19425</name>
</gene>
<sequence>MENEIKKSMLINADAMQVWNMLTEAESIRKYMFGARVQTDWKPGSIIEYYFDQGDKEIVAVKGIIIRAEAPNYLAYTLFPTTWNILDIPSNYLTVAYQIQPTVDQTELTITQTGFMEVAEGGKRYTDSVDGWKTILPVMKEVAEKQVV</sequence>
<evidence type="ECO:0000313" key="3">
    <source>
        <dbReference type="EMBL" id="QHT68660.1"/>
    </source>
</evidence>
<comment type="similarity">
    <text evidence="1">Belongs to the AHA1 family.</text>
</comment>
<accession>A0A6C0GM00</accession>
<organism evidence="3 4">
    <name type="scientific">Rhodocytophaga rosea</name>
    <dbReference type="NCBI Taxonomy" id="2704465"/>
    <lineage>
        <taxon>Bacteria</taxon>
        <taxon>Pseudomonadati</taxon>
        <taxon>Bacteroidota</taxon>
        <taxon>Cytophagia</taxon>
        <taxon>Cytophagales</taxon>
        <taxon>Rhodocytophagaceae</taxon>
        <taxon>Rhodocytophaga</taxon>
    </lineage>
</organism>
<protein>
    <recommendedName>
        <fullName evidence="2">Activator of Hsp90 ATPase homologue 1/2-like C-terminal domain-containing protein</fullName>
    </recommendedName>
</protein>
<evidence type="ECO:0000259" key="2">
    <source>
        <dbReference type="Pfam" id="PF08327"/>
    </source>
</evidence>
<evidence type="ECO:0000313" key="4">
    <source>
        <dbReference type="Proteomes" id="UP000480178"/>
    </source>
</evidence>
<proteinExistence type="inferred from homology"/>
<dbReference type="RefSeq" id="WP_162444671.1">
    <property type="nucleotide sequence ID" value="NZ_CP048222.1"/>
</dbReference>
<feature type="domain" description="Activator of Hsp90 ATPase homologue 1/2-like C-terminal" evidence="2">
    <location>
        <begin position="13"/>
        <end position="143"/>
    </location>
</feature>
<dbReference type="Gene3D" id="3.30.530.20">
    <property type="match status" value="1"/>
</dbReference>
<dbReference type="InterPro" id="IPR013538">
    <property type="entry name" value="ASHA1/2-like_C"/>
</dbReference>
<dbReference type="Proteomes" id="UP000480178">
    <property type="component" value="Chromosome"/>
</dbReference>
<keyword evidence="4" id="KW-1185">Reference proteome</keyword>
<dbReference type="KEGG" id="rhoz:GXP67_19425"/>
<name>A0A6C0GM00_9BACT</name>
<dbReference type="InterPro" id="IPR023393">
    <property type="entry name" value="START-like_dom_sf"/>
</dbReference>
<dbReference type="Pfam" id="PF08327">
    <property type="entry name" value="AHSA1"/>
    <property type="match status" value="1"/>
</dbReference>
<dbReference type="EMBL" id="CP048222">
    <property type="protein sequence ID" value="QHT68660.1"/>
    <property type="molecule type" value="Genomic_DNA"/>
</dbReference>
<evidence type="ECO:0000256" key="1">
    <source>
        <dbReference type="ARBA" id="ARBA00006817"/>
    </source>
</evidence>
<dbReference type="SUPFAM" id="SSF55961">
    <property type="entry name" value="Bet v1-like"/>
    <property type="match status" value="1"/>
</dbReference>
<dbReference type="AlphaFoldDB" id="A0A6C0GM00"/>
<reference evidence="3 4" key="1">
    <citation type="submission" date="2020-01" db="EMBL/GenBank/DDBJ databases">
        <authorList>
            <person name="Kim M.K."/>
        </authorList>
    </citation>
    <scope>NUCLEOTIDE SEQUENCE [LARGE SCALE GENOMIC DNA]</scope>
    <source>
        <strain evidence="3 4">172606-1</strain>
    </source>
</reference>